<reference evidence="3 4" key="1">
    <citation type="submission" date="2018-08" db="EMBL/GenBank/DDBJ databases">
        <title>Microbacterium lemovicicum sp. nov., a bacterium isolated from a natural uranium-rich soil.</title>
        <authorList>
            <person name="ORTET P."/>
        </authorList>
    </citation>
    <scope>NUCLEOTIDE SEQUENCE [LARGE SCALE GENOMIC DNA]</scope>
    <source>
        <strain evidence="3 4">Viu22</strain>
    </source>
</reference>
<dbReference type="PROSITE" id="PS50056">
    <property type="entry name" value="TYR_PHOSPHATASE_2"/>
    <property type="match status" value="1"/>
</dbReference>
<dbReference type="Pfam" id="PF00102">
    <property type="entry name" value="Y_phosphatase"/>
    <property type="match status" value="1"/>
</dbReference>
<dbReference type="GO" id="GO:0004725">
    <property type="term" value="F:protein tyrosine phosphatase activity"/>
    <property type="evidence" value="ECO:0007669"/>
    <property type="project" value="InterPro"/>
</dbReference>
<dbReference type="RefSeq" id="WP_241240128.1">
    <property type="nucleotide sequence ID" value="NZ_CP031423.1"/>
</dbReference>
<evidence type="ECO:0000313" key="4">
    <source>
        <dbReference type="Proteomes" id="UP000276888"/>
    </source>
</evidence>
<dbReference type="InterPro" id="IPR029021">
    <property type="entry name" value="Prot-tyrosine_phosphatase-like"/>
</dbReference>
<evidence type="ECO:0000256" key="1">
    <source>
        <dbReference type="SAM" id="MobiDB-lite"/>
    </source>
</evidence>
<dbReference type="InterPro" id="IPR000242">
    <property type="entry name" value="PTP_cat"/>
</dbReference>
<keyword evidence="4" id="KW-1185">Reference proteome</keyword>
<feature type="domain" description="Tyrosine specific protein phosphatases" evidence="2">
    <location>
        <begin position="197"/>
        <end position="250"/>
    </location>
</feature>
<dbReference type="CDD" id="cd14494">
    <property type="entry name" value="PTP_DSP_cys"/>
    <property type="match status" value="1"/>
</dbReference>
<dbReference type="EMBL" id="CP031423">
    <property type="protein sequence ID" value="AZS37648.1"/>
    <property type="molecule type" value="Genomic_DNA"/>
</dbReference>
<evidence type="ECO:0000313" key="3">
    <source>
        <dbReference type="EMBL" id="AZS37648.1"/>
    </source>
</evidence>
<dbReference type="SUPFAM" id="SSF52799">
    <property type="entry name" value="(Phosphotyrosine protein) phosphatases II"/>
    <property type="match status" value="1"/>
</dbReference>
<feature type="region of interest" description="Disordered" evidence="1">
    <location>
        <begin position="19"/>
        <end position="46"/>
    </location>
</feature>
<feature type="compositionally biased region" description="Low complexity" evidence="1">
    <location>
        <begin position="29"/>
        <end position="44"/>
    </location>
</feature>
<name>A0A3S9WC54_9MICO</name>
<accession>A0A3S9WC54</accession>
<proteinExistence type="predicted"/>
<dbReference type="AlphaFoldDB" id="A0A3S9WC54"/>
<dbReference type="InterPro" id="IPR000387">
    <property type="entry name" value="Tyr_Pase_dom"/>
</dbReference>
<dbReference type="KEGG" id="mlv:CVS47_02289"/>
<sequence length="273" mass="29567">MTSVDLEYPFAGRWLVQNSPADRVPSHGTPLSATPATAPSRTSTCKPSTTVTSTALGRCGSPSKEPCRTTGRSSTLLSEAARRDADSARSLGGAAQRVVDRHGAAGDIAHVSGGDVFVGVSRWRENRRMDVWDADLKGVVRLPDGRSVRGRALRGPRPKGEEVPDFGVYLTSFPLIAPGWEAMRVRWPDFLLPTSHEEAVQALREAHERATTMKVEICCGGGVGRTGTAIAILARLAGVPREGAVEWVRQNYSARAVETPWQRKFVERVELTL</sequence>
<evidence type="ECO:0000259" key="2">
    <source>
        <dbReference type="PROSITE" id="PS50056"/>
    </source>
</evidence>
<dbReference type="Gene3D" id="3.90.190.10">
    <property type="entry name" value="Protein tyrosine phosphatase superfamily"/>
    <property type="match status" value="1"/>
</dbReference>
<protein>
    <recommendedName>
        <fullName evidence="2">Tyrosine specific protein phosphatases domain-containing protein</fullName>
    </recommendedName>
</protein>
<organism evidence="3 4">
    <name type="scientific">Microbacterium lemovicicum</name>
    <dbReference type="NCBI Taxonomy" id="1072463"/>
    <lineage>
        <taxon>Bacteria</taxon>
        <taxon>Bacillati</taxon>
        <taxon>Actinomycetota</taxon>
        <taxon>Actinomycetes</taxon>
        <taxon>Micrococcales</taxon>
        <taxon>Microbacteriaceae</taxon>
        <taxon>Microbacterium</taxon>
    </lineage>
</organism>
<gene>
    <name evidence="3" type="ORF">CVS47_02289</name>
</gene>
<dbReference type="Proteomes" id="UP000276888">
    <property type="component" value="Chromosome"/>
</dbReference>